<dbReference type="InterPro" id="IPR050790">
    <property type="entry name" value="ExbB/TolQ_transport"/>
</dbReference>
<evidence type="ECO:0000313" key="11">
    <source>
        <dbReference type="EMBL" id="MDB1124421.1"/>
    </source>
</evidence>
<evidence type="ECO:0000256" key="1">
    <source>
        <dbReference type="ARBA" id="ARBA00004651"/>
    </source>
</evidence>
<evidence type="ECO:0000256" key="2">
    <source>
        <dbReference type="ARBA" id="ARBA00022448"/>
    </source>
</evidence>
<dbReference type="EMBL" id="JAQLOI010000001">
    <property type="protein sequence ID" value="MDB1124421.1"/>
    <property type="molecule type" value="Genomic_DNA"/>
</dbReference>
<organism evidence="11 12">
    <name type="scientific">Vibrio algarum</name>
    <dbReference type="NCBI Taxonomy" id="3020714"/>
    <lineage>
        <taxon>Bacteria</taxon>
        <taxon>Pseudomonadati</taxon>
        <taxon>Pseudomonadota</taxon>
        <taxon>Gammaproteobacteria</taxon>
        <taxon>Vibrionales</taxon>
        <taxon>Vibrionaceae</taxon>
        <taxon>Vibrio</taxon>
    </lineage>
</organism>
<feature type="domain" description="MotA/TolQ/ExbB proton channel" evidence="10">
    <location>
        <begin position="90"/>
        <end position="194"/>
    </location>
</feature>
<comment type="caution">
    <text evidence="11">The sequence shown here is derived from an EMBL/GenBank/DDBJ whole genome shotgun (WGS) entry which is preliminary data.</text>
</comment>
<gene>
    <name evidence="11" type="ORF">PGX00_12460</name>
</gene>
<name>A0ABT4YS80_9VIBR</name>
<evidence type="ECO:0000256" key="4">
    <source>
        <dbReference type="ARBA" id="ARBA00022692"/>
    </source>
</evidence>
<accession>A0ABT4YS80</accession>
<dbReference type="Proteomes" id="UP001210678">
    <property type="component" value="Unassembled WGS sequence"/>
</dbReference>
<comment type="similarity">
    <text evidence="8">Belongs to the exbB/tolQ family.</text>
</comment>
<keyword evidence="4 9" id="KW-0812">Transmembrane</keyword>
<keyword evidence="5 8" id="KW-0653">Protein transport</keyword>
<comment type="subcellular location">
    <subcellularLocation>
        <location evidence="1">Cell membrane</location>
        <topology evidence="1">Multi-pass membrane protein</topology>
    </subcellularLocation>
    <subcellularLocation>
        <location evidence="8">Membrane</location>
        <topology evidence="8">Multi-pass membrane protein</topology>
    </subcellularLocation>
</comment>
<feature type="transmembrane region" description="Helical" evidence="9">
    <location>
        <begin position="12"/>
        <end position="30"/>
    </location>
</feature>
<feature type="transmembrane region" description="Helical" evidence="9">
    <location>
        <begin position="115"/>
        <end position="139"/>
    </location>
</feature>
<keyword evidence="7 9" id="KW-0472">Membrane</keyword>
<evidence type="ECO:0000256" key="5">
    <source>
        <dbReference type="ARBA" id="ARBA00022927"/>
    </source>
</evidence>
<feature type="transmembrane region" description="Helical" evidence="9">
    <location>
        <begin position="159"/>
        <end position="182"/>
    </location>
</feature>
<protein>
    <submittedName>
        <fullName evidence="11">MotA/TolQ/ExbB proton channel family protein</fullName>
    </submittedName>
</protein>
<evidence type="ECO:0000256" key="8">
    <source>
        <dbReference type="RuleBase" id="RU004057"/>
    </source>
</evidence>
<keyword evidence="3" id="KW-1003">Cell membrane</keyword>
<proteinExistence type="inferred from homology"/>
<sequence length="240" mass="26078">MNMLTTIHSQLGLMALPLTLLSLLTLTLLLERVIFLSINSRTSSHYLIGKIRNIDVNSTHALNELIQEQATKKNTLSKGVALLLAHKNFAKPLREQTVSIWLARNRQQYTSGLRFLSVIGAISPLIGLLGTVLGLIEMFKDLGTTTGAIAPSDLAKGLGLAMSTTAAGLIIAVPAIFGSQILQLWAERSIAKIEHALNHCNLYLEGISLEKVTNEVIHRQPSTDISDSIEVTQAHEAKTV</sequence>
<dbReference type="PANTHER" id="PTHR30625">
    <property type="entry name" value="PROTEIN TOLQ"/>
    <property type="match status" value="1"/>
</dbReference>
<dbReference type="InterPro" id="IPR002898">
    <property type="entry name" value="MotA_ExbB_proton_chnl"/>
</dbReference>
<evidence type="ECO:0000259" key="10">
    <source>
        <dbReference type="Pfam" id="PF01618"/>
    </source>
</evidence>
<keyword evidence="2 8" id="KW-0813">Transport</keyword>
<evidence type="ECO:0000313" key="12">
    <source>
        <dbReference type="Proteomes" id="UP001210678"/>
    </source>
</evidence>
<reference evidence="11 12" key="1">
    <citation type="submission" date="2023-01" db="EMBL/GenBank/DDBJ databases">
        <title>Vibrio sp. KJ40-1 sp.nov, isolated from marine algae.</title>
        <authorList>
            <person name="Butt M."/>
            <person name="Kim J.M.J."/>
            <person name="Jeon C.O.C."/>
        </authorList>
    </citation>
    <scope>NUCLEOTIDE SEQUENCE [LARGE SCALE GENOMIC DNA]</scope>
    <source>
        <strain evidence="11 12">KJ40-1</strain>
    </source>
</reference>
<evidence type="ECO:0000256" key="6">
    <source>
        <dbReference type="ARBA" id="ARBA00022989"/>
    </source>
</evidence>
<dbReference type="Pfam" id="PF01618">
    <property type="entry name" value="MotA_ExbB"/>
    <property type="match status" value="1"/>
</dbReference>
<evidence type="ECO:0000256" key="9">
    <source>
        <dbReference type="SAM" id="Phobius"/>
    </source>
</evidence>
<dbReference type="PANTHER" id="PTHR30625:SF15">
    <property type="entry name" value="BIOPOLYMER TRANSPORT PROTEIN EXBB"/>
    <property type="match status" value="1"/>
</dbReference>
<dbReference type="RefSeq" id="WP_272136883.1">
    <property type="nucleotide sequence ID" value="NZ_JAQLOI010000001.1"/>
</dbReference>
<keyword evidence="12" id="KW-1185">Reference proteome</keyword>
<keyword evidence="6 9" id="KW-1133">Transmembrane helix</keyword>
<evidence type="ECO:0000256" key="7">
    <source>
        <dbReference type="ARBA" id="ARBA00023136"/>
    </source>
</evidence>
<evidence type="ECO:0000256" key="3">
    <source>
        <dbReference type="ARBA" id="ARBA00022475"/>
    </source>
</evidence>